<organism evidence="5 6">
    <name type="scientific">Acinetobacter pollinis</name>
    <dbReference type="NCBI Taxonomy" id="2605270"/>
    <lineage>
        <taxon>Bacteria</taxon>
        <taxon>Pseudomonadati</taxon>
        <taxon>Pseudomonadota</taxon>
        <taxon>Gammaproteobacteria</taxon>
        <taxon>Moraxellales</taxon>
        <taxon>Moraxellaceae</taxon>
        <taxon>Acinetobacter</taxon>
    </lineage>
</organism>
<dbReference type="InterPro" id="IPR006145">
    <property type="entry name" value="PsdUridine_synth_RsuA/RluA"/>
</dbReference>
<dbReference type="PANTHER" id="PTHR21600">
    <property type="entry name" value="MITOCHONDRIAL RNA PSEUDOURIDINE SYNTHASE"/>
    <property type="match status" value="1"/>
</dbReference>
<dbReference type="Pfam" id="PF00849">
    <property type="entry name" value="PseudoU_synth_2"/>
    <property type="match status" value="1"/>
</dbReference>
<dbReference type="RefSeq" id="WP_325775820.1">
    <property type="nucleotide sequence ID" value="NZ_VTDN01000008.1"/>
</dbReference>
<proteinExistence type="inferred from homology"/>
<dbReference type="SUPFAM" id="SSF55120">
    <property type="entry name" value="Pseudouridine synthase"/>
    <property type="match status" value="1"/>
</dbReference>
<dbReference type="PANTHER" id="PTHR21600:SF91">
    <property type="entry name" value="DUAL-SPECIFICITY RNA PSEUDOURIDINE SYNTHASE RLUA"/>
    <property type="match status" value="1"/>
</dbReference>
<dbReference type="Gene3D" id="3.30.2350.10">
    <property type="entry name" value="Pseudouridine synthase"/>
    <property type="match status" value="1"/>
</dbReference>
<dbReference type="Proteomes" id="UP001339883">
    <property type="component" value="Unassembled WGS sequence"/>
</dbReference>
<dbReference type="InterPro" id="IPR020103">
    <property type="entry name" value="PsdUridine_synth_cat_dom_sf"/>
</dbReference>
<evidence type="ECO:0000256" key="1">
    <source>
        <dbReference type="ARBA" id="ARBA00010876"/>
    </source>
</evidence>
<feature type="domain" description="Pseudouridine synthase RsuA/RluA-like" evidence="4">
    <location>
        <begin position="26"/>
        <end position="173"/>
    </location>
</feature>
<name>A0ABU6DX45_9GAMM</name>
<dbReference type="EMBL" id="VTDN01000008">
    <property type="protein sequence ID" value="MEB5477457.1"/>
    <property type="molecule type" value="Genomic_DNA"/>
</dbReference>
<evidence type="ECO:0000259" key="4">
    <source>
        <dbReference type="Pfam" id="PF00849"/>
    </source>
</evidence>
<keyword evidence="3" id="KW-0413">Isomerase</keyword>
<keyword evidence="2" id="KW-0819">tRNA processing</keyword>
<comment type="similarity">
    <text evidence="1">Belongs to the pseudouridine synthase RluA family.</text>
</comment>
<dbReference type="InterPro" id="IPR050188">
    <property type="entry name" value="RluA_PseudoU_synthase"/>
</dbReference>
<keyword evidence="6" id="KW-1185">Reference proteome</keyword>
<evidence type="ECO:0000256" key="2">
    <source>
        <dbReference type="ARBA" id="ARBA00022694"/>
    </source>
</evidence>
<reference evidence="5 6" key="1">
    <citation type="submission" date="2019-08" db="EMBL/GenBank/DDBJ databases">
        <title>Five species of Acinetobacter isolated from floral nectar and animal pollinators.</title>
        <authorList>
            <person name="Hendry T.A."/>
        </authorList>
    </citation>
    <scope>NUCLEOTIDE SEQUENCE [LARGE SCALE GENOMIC DNA]</scope>
    <source>
        <strain evidence="5 6">MD18.27</strain>
    </source>
</reference>
<comment type="caution">
    <text evidence="5">The sequence shown here is derived from an EMBL/GenBank/DDBJ whole genome shotgun (WGS) entry which is preliminary data.</text>
</comment>
<evidence type="ECO:0000313" key="5">
    <source>
        <dbReference type="EMBL" id="MEB5477457.1"/>
    </source>
</evidence>
<protein>
    <submittedName>
        <fullName evidence="5">RluA family pseudouridine synthase</fullName>
    </submittedName>
</protein>
<sequence>MAVITKEKFIYTPPLGELPVLYEDEYFIAVDKPAGLLSVPGRLPEHHDSAFLRLQHNFQAIKITHRLDMATSGILLFAKHRDAEIAMSKIFQKRAVEKQYIAWVQGKLSTSGEVNAPLITDWPNRPKQKVDLAEGKPAQTYYKPLEYNTIKGITRVQLTPITGRSHQLRIHMMHIGHPICGDQFYHPEPHLCEFKRMALHAHKLSFIHPFIEDQELNIISPVPF</sequence>
<evidence type="ECO:0000256" key="3">
    <source>
        <dbReference type="ARBA" id="ARBA00023235"/>
    </source>
</evidence>
<accession>A0ABU6DX45</accession>
<evidence type="ECO:0000313" key="6">
    <source>
        <dbReference type="Proteomes" id="UP001339883"/>
    </source>
</evidence>
<gene>
    <name evidence="5" type="ORF">I2F25_10435</name>
</gene>
<dbReference type="CDD" id="cd02869">
    <property type="entry name" value="PseudoU_synth_RluA_like"/>
    <property type="match status" value="1"/>
</dbReference>